<keyword evidence="1 5" id="KW-0602">Photosynthesis</keyword>
<keyword evidence="5" id="KW-0934">Plastid</keyword>
<evidence type="ECO:0000256" key="2">
    <source>
        <dbReference type="ARBA" id="ARBA00022567"/>
    </source>
</evidence>
<feature type="non-terminal residue" evidence="7">
    <location>
        <position position="129"/>
    </location>
</feature>
<dbReference type="Pfam" id="PF00101">
    <property type="entry name" value="RuBisCO_small"/>
    <property type="match status" value="1"/>
</dbReference>
<evidence type="ECO:0000256" key="4">
    <source>
        <dbReference type="ARBA" id="ARBA00023300"/>
    </source>
</evidence>
<keyword evidence="8" id="KW-1185">Reference proteome</keyword>
<evidence type="ECO:0000313" key="7">
    <source>
        <dbReference type="EMBL" id="KAH9314872.1"/>
    </source>
</evidence>
<dbReference type="Gene3D" id="3.30.190.10">
    <property type="entry name" value="Ribulose bisphosphate carboxylase, small subunit"/>
    <property type="match status" value="1"/>
</dbReference>
<keyword evidence="4 5" id="KW-0120">Carbon dioxide fixation</keyword>
<evidence type="ECO:0000256" key="1">
    <source>
        <dbReference type="ARBA" id="ARBA00022531"/>
    </source>
</evidence>
<reference evidence="7 8" key="1">
    <citation type="journal article" date="2021" name="Nat. Plants">
        <title>The Taxus genome provides insights into paclitaxel biosynthesis.</title>
        <authorList>
            <person name="Xiong X."/>
            <person name="Gou J."/>
            <person name="Liao Q."/>
            <person name="Li Y."/>
            <person name="Zhou Q."/>
            <person name="Bi G."/>
            <person name="Li C."/>
            <person name="Du R."/>
            <person name="Wang X."/>
            <person name="Sun T."/>
            <person name="Guo L."/>
            <person name="Liang H."/>
            <person name="Lu P."/>
            <person name="Wu Y."/>
            <person name="Zhang Z."/>
            <person name="Ro D.K."/>
            <person name="Shang Y."/>
            <person name="Huang S."/>
            <person name="Yan J."/>
        </authorList>
    </citation>
    <scope>NUCLEOTIDE SEQUENCE [LARGE SCALE GENOMIC DNA]</scope>
    <source>
        <strain evidence="7">Ta-2019</strain>
    </source>
</reference>
<dbReference type="GO" id="GO:0009853">
    <property type="term" value="P:photorespiration"/>
    <property type="evidence" value="ECO:0007669"/>
    <property type="project" value="UniProtKB-UniRule"/>
</dbReference>
<dbReference type="InterPro" id="IPR000894">
    <property type="entry name" value="RuBisCO_ssu_dom"/>
</dbReference>
<evidence type="ECO:0000259" key="6">
    <source>
        <dbReference type="Pfam" id="PF00101"/>
    </source>
</evidence>
<keyword evidence="2" id="KW-0113">Calvin cycle</keyword>
<dbReference type="Proteomes" id="UP000824469">
    <property type="component" value="Unassembled WGS sequence"/>
</dbReference>
<comment type="subunit">
    <text evidence="5">Heterohexadecamer of 8 large and 8 small subunits.</text>
</comment>
<feature type="domain" description="Ribulose bisphosphate carboxylase small subunit" evidence="6">
    <location>
        <begin position="78"/>
        <end position="113"/>
    </location>
</feature>
<dbReference type="PRINTS" id="PR00152">
    <property type="entry name" value="RUBISCOSMALL"/>
</dbReference>
<organism evidence="7 8">
    <name type="scientific">Taxus chinensis</name>
    <name type="common">Chinese yew</name>
    <name type="synonym">Taxus wallichiana var. chinensis</name>
    <dbReference type="NCBI Taxonomy" id="29808"/>
    <lineage>
        <taxon>Eukaryota</taxon>
        <taxon>Viridiplantae</taxon>
        <taxon>Streptophyta</taxon>
        <taxon>Embryophyta</taxon>
        <taxon>Tracheophyta</taxon>
        <taxon>Spermatophyta</taxon>
        <taxon>Pinopsida</taxon>
        <taxon>Pinidae</taxon>
        <taxon>Conifers II</taxon>
        <taxon>Cupressales</taxon>
        <taxon>Taxaceae</taxon>
        <taxon>Taxus</taxon>
    </lineage>
</organism>
<sequence length="129" mass="14368">MASAMMVSMASSISSLRNTSSVQNSSISHSNSVVQAFKSSSTSLTFPAATRKERSQRKSAGIKVYCMKTWSPLNNRKYETLSYLPPLTQESIVKEIDYIVLKGWIPCLEFDAVGEIHRDNSKFPGYYDG</sequence>
<evidence type="ECO:0000256" key="5">
    <source>
        <dbReference type="RuleBase" id="RU003627"/>
    </source>
</evidence>
<dbReference type="GO" id="GO:0019253">
    <property type="term" value="P:reductive pentose-phosphate cycle"/>
    <property type="evidence" value="ECO:0007669"/>
    <property type="project" value="UniProtKB-KW"/>
</dbReference>
<protein>
    <recommendedName>
        <fullName evidence="5">Ribulose bisphosphate carboxylase small subunit</fullName>
        <shortName evidence="5">RuBisCO small subunit</shortName>
    </recommendedName>
</protein>
<dbReference type="InterPro" id="IPR024681">
    <property type="entry name" value="RuBisCO_ssu"/>
</dbReference>
<accession>A0AA38LBT4</accession>
<comment type="similarity">
    <text evidence="5">Belongs to the RuBisCO small chain family.</text>
</comment>
<comment type="function">
    <text evidence="5">RuBisCO catalyzes two reactions: the carboxylation of D-ribulose 1,5-bisphosphate, the primary event in carbon dioxide fixation, as well as the oxidative fragmentation of the pentose substrate. Both reactions occur simultaneously and in competition at the same active site. Although the small subunit is not catalytic it is essential for maximal activity.</text>
</comment>
<comment type="caution">
    <text evidence="7">The sequence shown here is derived from an EMBL/GenBank/DDBJ whole genome shotgun (WGS) entry which is preliminary data.</text>
</comment>
<keyword evidence="3 5" id="KW-0601">Photorespiration</keyword>
<dbReference type="AlphaFoldDB" id="A0AA38LBT4"/>
<dbReference type="SUPFAM" id="SSF55239">
    <property type="entry name" value="RuBisCO, small subunit"/>
    <property type="match status" value="1"/>
</dbReference>
<name>A0AA38LBT4_TAXCH</name>
<evidence type="ECO:0000313" key="8">
    <source>
        <dbReference type="Proteomes" id="UP000824469"/>
    </source>
</evidence>
<dbReference type="PANTHER" id="PTHR31262:SF0">
    <property type="entry name" value="RIBULOSE BISPHOSPHATE CARBOXYLASE SMALL SUBUNIT, CHLOROPLASTIC 1"/>
    <property type="match status" value="1"/>
</dbReference>
<evidence type="ECO:0000256" key="3">
    <source>
        <dbReference type="ARBA" id="ARBA00023238"/>
    </source>
</evidence>
<dbReference type="InterPro" id="IPR036385">
    <property type="entry name" value="RuBisCO_ssu_sf"/>
</dbReference>
<proteinExistence type="inferred from homology"/>
<dbReference type="PANTHER" id="PTHR31262">
    <property type="entry name" value="RIBULOSE BISPHOSPHATE CARBOXYLASE SMALL CHAIN 1, CHLOROPLASTIC"/>
    <property type="match status" value="1"/>
</dbReference>
<dbReference type="EMBL" id="JAHRHJ020000005">
    <property type="protein sequence ID" value="KAH9314872.1"/>
    <property type="molecule type" value="Genomic_DNA"/>
</dbReference>
<gene>
    <name evidence="7" type="ORF">KI387_023499</name>
</gene>